<dbReference type="InterPro" id="IPR023052">
    <property type="entry name" value="Cell_div_SepF"/>
</dbReference>
<comment type="caution">
    <text evidence="7">The sequence shown here is derived from an EMBL/GenBank/DDBJ whole genome shotgun (WGS) entry which is preliminary data.</text>
</comment>
<comment type="subunit">
    <text evidence="5">Homodimer. Interacts with FtsZ.</text>
</comment>
<name>A0ABS1H4Y2_9BACL</name>
<dbReference type="Proteomes" id="UP000618943">
    <property type="component" value="Unassembled WGS sequence"/>
</dbReference>
<keyword evidence="2 5" id="KW-0717">Septation</keyword>
<evidence type="ECO:0000256" key="2">
    <source>
        <dbReference type="ARBA" id="ARBA00023210"/>
    </source>
</evidence>
<dbReference type="InterPro" id="IPR038594">
    <property type="entry name" value="SepF-like_sf"/>
</dbReference>
<comment type="subcellular location">
    <subcellularLocation>
        <location evidence="5">Cytoplasm</location>
    </subcellularLocation>
    <text evidence="5">Localizes to the division site, in a FtsZ-dependent manner.</text>
</comment>
<reference evidence="7 8" key="1">
    <citation type="submission" date="2020-12" db="EMBL/GenBank/DDBJ databases">
        <title>YIM B01967 draft genome.</title>
        <authorList>
            <person name="Yan X."/>
        </authorList>
    </citation>
    <scope>NUCLEOTIDE SEQUENCE [LARGE SCALE GENOMIC DNA]</scope>
    <source>
        <strain evidence="7 8">YIM B01967</strain>
    </source>
</reference>
<feature type="region of interest" description="Disordered" evidence="6">
    <location>
        <begin position="21"/>
        <end position="73"/>
    </location>
</feature>
<comment type="similarity">
    <text evidence="5">Belongs to the SepF family.</text>
</comment>
<protein>
    <recommendedName>
        <fullName evidence="5">Cell division protein SepF</fullName>
    </recommendedName>
</protein>
<evidence type="ECO:0000256" key="3">
    <source>
        <dbReference type="ARBA" id="ARBA00023306"/>
    </source>
</evidence>
<organism evidence="7 8">
    <name type="scientific">Viridibacillus soli</name>
    <dbReference type="NCBI Taxonomy" id="2798301"/>
    <lineage>
        <taxon>Bacteria</taxon>
        <taxon>Bacillati</taxon>
        <taxon>Bacillota</taxon>
        <taxon>Bacilli</taxon>
        <taxon>Bacillales</taxon>
        <taxon>Caryophanaceae</taxon>
        <taxon>Viridibacillus</taxon>
    </lineage>
</organism>
<gene>
    <name evidence="5" type="primary">sepF</name>
    <name evidence="7" type="ORF">JFL43_06255</name>
</gene>
<keyword evidence="8" id="KW-1185">Reference proteome</keyword>
<dbReference type="PANTHER" id="PTHR35798:SF1">
    <property type="entry name" value="CELL DIVISION PROTEIN SEPF"/>
    <property type="match status" value="1"/>
</dbReference>
<evidence type="ECO:0000256" key="4">
    <source>
        <dbReference type="ARBA" id="ARBA00044936"/>
    </source>
</evidence>
<keyword evidence="5" id="KW-0963">Cytoplasm</keyword>
<dbReference type="Pfam" id="PF04472">
    <property type="entry name" value="SepF"/>
    <property type="match status" value="1"/>
</dbReference>
<comment type="function">
    <text evidence="4 5">Cell division protein that is part of the divisome complex and is recruited early to the Z-ring. Probably stimulates Z-ring formation, perhaps through the cross-linking of FtsZ protofilaments. Its function overlaps with FtsA.</text>
</comment>
<proteinExistence type="inferred from homology"/>
<dbReference type="EMBL" id="JAEOAH010000005">
    <property type="protein sequence ID" value="MBK3494468.1"/>
    <property type="molecule type" value="Genomic_DNA"/>
</dbReference>
<dbReference type="InterPro" id="IPR007561">
    <property type="entry name" value="Cell_div_SepF/SepF-rel"/>
</dbReference>
<dbReference type="HAMAP" id="MF_01197">
    <property type="entry name" value="SepF"/>
    <property type="match status" value="1"/>
</dbReference>
<evidence type="ECO:0000256" key="5">
    <source>
        <dbReference type="HAMAP-Rule" id="MF_01197"/>
    </source>
</evidence>
<dbReference type="Gene3D" id="3.30.110.150">
    <property type="entry name" value="SepF-like protein"/>
    <property type="match status" value="1"/>
</dbReference>
<accession>A0ABS1H4Y2</accession>
<dbReference type="PANTHER" id="PTHR35798">
    <property type="entry name" value="CELL DIVISION PROTEIN SEPF"/>
    <property type="match status" value="1"/>
</dbReference>
<evidence type="ECO:0000256" key="6">
    <source>
        <dbReference type="SAM" id="MobiDB-lite"/>
    </source>
</evidence>
<keyword evidence="3 5" id="KW-0131">Cell cycle</keyword>
<sequence>MSMKDKIKNFFLLEEDDEDYYEQSQQKQEQQQQQRQQRVVSQPVQQAAVSQPTVKKVSNKERRNVATEHTNTPNLVSITQKSSKVVLAEPRVYAEAQDIAEHLKSKRAVVVNLQRIDKEQGIRIIDFMSGTICALGGDIKRIGTDIFLCTPDNVEVDGNISEYYYED</sequence>
<keyword evidence="1 5" id="KW-0132">Cell division</keyword>
<evidence type="ECO:0000313" key="8">
    <source>
        <dbReference type="Proteomes" id="UP000618943"/>
    </source>
</evidence>
<feature type="compositionally biased region" description="Low complexity" evidence="6">
    <location>
        <begin position="22"/>
        <end position="52"/>
    </location>
</feature>
<evidence type="ECO:0000256" key="1">
    <source>
        <dbReference type="ARBA" id="ARBA00022618"/>
    </source>
</evidence>
<evidence type="ECO:0000313" key="7">
    <source>
        <dbReference type="EMBL" id="MBK3494468.1"/>
    </source>
</evidence>
<dbReference type="GO" id="GO:0051301">
    <property type="term" value="P:cell division"/>
    <property type="evidence" value="ECO:0007669"/>
    <property type="project" value="UniProtKB-KW"/>
</dbReference>
<dbReference type="RefSeq" id="WP_200748334.1">
    <property type="nucleotide sequence ID" value="NZ_JAEOAH010000005.1"/>
</dbReference>